<dbReference type="Proteomes" id="UP000009875">
    <property type="component" value="Unassembled WGS sequence"/>
</dbReference>
<dbReference type="AlphaFoldDB" id="K9EC61"/>
<dbReference type="RefSeq" id="WP_003778219.1">
    <property type="nucleotide sequence ID" value="NZ_JH992959.1"/>
</dbReference>
<name>K9EC61_9LACT</name>
<evidence type="ECO:0000259" key="1">
    <source>
        <dbReference type="Pfam" id="PF04233"/>
    </source>
</evidence>
<dbReference type="EMBL" id="AGXA01000021">
    <property type="protein sequence ID" value="EKU93371.1"/>
    <property type="molecule type" value="Genomic_DNA"/>
</dbReference>
<evidence type="ECO:0000313" key="3">
    <source>
        <dbReference type="Proteomes" id="UP000009875"/>
    </source>
</evidence>
<evidence type="ECO:0000313" key="2">
    <source>
        <dbReference type="EMBL" id="EKU93371.1"/>
    </source>
</evidence>
<feature type="domain" description="Phage head morphogenesis" evidence="1">
    <location>
        <begin position="229"/>
        <end position="309"/>
    </location>
</feature>
<dbReference type="eggNOG" id="COG2369">
    <property type="taxonomic scope" value="Bacteria"/>
</dbReference>
<accession>K9EC61</accession>
<organism evidence="2 3">
    <name type="scientific">Alloiococcus otitis ATCC 51267</name>
    <dbReference type="NCBI Taxonomy" id="883081"/>
    <lineage>
        <taxon>Bacteria</taxon>
        <taxon>Bacillati</taxon>
        <taxon>Bacillota</taxon>
        <taxon>Bacilli</taxon>
        <taxon>Lactobacillales</taxon>
        <taxon>Carnobacteriaceae</taxon>
        <taxon>Alloiococcus</taxon>
    </lineage>
</organism>
<comment type="caution">
    <text evidence="2">The sequence shown here is derived from an EMBL/GenBank/DDBJ whole genome shotgun (WGS) entry which is preliminary data.</text>
</comment>
<sequence>MVLTKTRQQQIANRNYNRERRKIAEWIMEDVDQEQLIKGIHQAAAERVGNMIDEFYRRYAGREGLSVEEAKKKASAFDVTQYFDKARKAVAEKDFSPEANEWLRTYNLKMRTSRLEVLKAEINLELLTMYDDEEGLIEQSLLDEVEDEMERQREIIRENKEQAGILGNSVVSPSQDYRNIVKADFYGADFSERIWGRTGHYQEMQRDVFNSLANIFTDMMGYRKERDRLMAKFNASENEAMRLLKTEMARVRADSQIESGKANGFTHAIYVAEPTACDVCADLDGTAIPLDDIRVGENFYPMHPNCKCSSYMQIKMDYVDGGTNLDEYKDYEP</sequence>
<dbReference type="HOGENOM" id="CLU_017434_3_0_9"/>
<gene>
    <name evidence="2" type="ORF">HMPREF9698_01119</name>
</gene>
<dbReference type="NCBIfam" id="TIGR01641">
    <property type="entry name" value="phageSPP1_gp7"/>
    <property type="match status" value="1"/>
</dbReference>
<dbReference type="OrthoDB" id="9765386at2"/>
<dbReference type="InterPro" id="IPR006528">
    <property type="entry name" value="Phage_head_morphogenesis_dom"/>
</dbReference>
<proteinExistence type="predicted"/>
<dbReference type="STRING" id="883081.HMPREF9698_01119"/>
<reference evidence="2 3" key="1">
    <citation type="submission" date="2012-09" db="EMBL/GenBank/DDBJ databases">
        <title>The Genome Sequence of Alloiococcus otitis ATCC 51267.</title>
        <authorList>
            <consortium name="The Broad Institute Genome Sequencing Platform"/>
            <person name="Earl A."/>
            <person name="Ward D."/>
            <person name="Feldgarden M."/>
            <person name="Gevers D."/>
            <person name="Huys G."/>
            <person name="Walker B."/>
            <person name="Young S.K."/>
            <person name="Zeng Q."/>
            <person name="Gargeya S."/>
            <person name="Fitzgerald M."/>
            <person name="Haas B."/>
            <person name="Abouelleil A."/>
            <person name="Alvarado L."/>
            <person name="Arachchi H.M."/>
            <person name="Berlin A.M."/>
            <person name="Chapman S.B."/>
            <person name="Goldberg J."/>
            <person name="Griggs A."/>
            <person name="Gujja S."/>
            <person name="Hansen M."/>
            <person name="Howarth C."/>
            <person name="Imamovic A."/>
            <person name="Larimer J."/>
            <person name="McCowen C."/>
            <person name="Montmayeur A."/>
            <person name="Murphy C."/>
            <person name="Neiman D."/>
            <person name="Pearson M."/>
            <person name="Priest M."/>
            <person name="Roberts A."/>
            <person name="Saif S."/>
            <person name="Shea T."/>
            <person name="Sisk P."/>
            <person name="Sykes S."/>
            <person name="Wortman J."/>
            <person name="Nusbaum C."/>
            <person name="Birren B."/>
        </authorList>
    </citation>
    <scope>NUCLEOTIDE SEQUENCE [LARGE SCALE GENOMIC DNA]</scope>
    <source>
        <strain evidence="2 3">ATCC 51267</strain>
    </source>
</reference>
<protein>
    <recommendedName>
        <fullName evidence="1">Phage head morphogenesis domain-containing protein</fullName>
    </recommendedName>
</protein>
<keyword evidence="3" id="KW-1185">Reference proteome</keyword>
<dbReference type="Pfam" id="PF04233">
    <property type="entry name" value="Phage_Mu_F"/>
    <property type="match status" value="1"/>
</dbReference>